<evidence type="ECO:0000256" key="8">
    <source>
        <dbReference type="SAM" id="Phobius"/>
    </source>
</evidence>
<feature type="domain" description="PGG" evidence="9">
    <location>
        <begin position="251"/>
        <end position="300"/>
    </location>
</feature>
<evidence type="ECO:0000313" key="10">
    <source>
        <dbReference type="EMBL" id="PIN00662.1"/>
    </source>
</evidence>
<comment type="subcellular location">
    <subcellularLocation>
        <location evidence="1">Membrane</location>
        <topology evidence="1">Multi-pass membrane protein</topology>
    </subcellularLocation>
</comment>
<feature type="transmembrane region" description="Helical" evidence="8">
    <location>
        <begin position="342"/>
        <end position="359"/>
    </location>
</feature>
<evidence type="ECO:0000256" key="5">
    <source>
        <dbReference type="ARBA" id="ARBA00023043"/>
    </source>
</evidence>
<dbReference type="Pfam" id="PF12796">
    <property type="entry name" value="Ank_2"/>
    <property type="match status" value="2"/>
</dbReference>
<comment type="caution">
    <text evidence="10">The sequence shown here is derived from an EMBL/GenBank/DDBJ whole genome shotgun (WGS) entry which is preliminary data.</text>
</comment>
<dbReference type="SUPFAM" id="SSF48403">
    <property type="entry name" value="Ankyrin repeat"/>
    <property type="match status" value="1"/>
</dbReference>
<evidence type="ECO:0000256" key="7">
    <source>
        <dbReference type="PROSITE-ProRule" id="PRU00023"/>
    </source>
</evidence>
<evidence type="ECO:0000256" key="2">
    <source>
        <dbReference type="ARBA" id="ARBA00022692"/>
    </source>
</evidence>
<feature type="transmembrane region" description="Helical" evidence="8">
    <location>
        <begin position="404"/>
        <end position="429"/>
    </location>
</feature>
<dbReference type="EMBL" id="NKXS01006819">
    <property type="protein sequence ID" value="PIN00662.1"/>
    <property type="molecule type" value="Genomic_DNA"/>
</dbReference>
<feature type="repeat" description="ANK" evidence="7">
    <location>
        <begin position="71"/>
        <end position="103"/>
    </location>
</feature>
<accession>A0A2G9G632</accession>
<keyword evidence="10" id="KW-0647">Proteasome</keyword>
<keyword evidence="6 8" id="KW-0472">Membrane</keyword>
<reference evidence="11" key="1">
    <citation type="journal article" date="2018" name="Gigascience">
        <title>Genome assembly of the Pink Ipe (Handroanthus impetiginosus, Bignoniaceae), a highly valued, ecologically keystone Neotropical timber forest tree.</title>
        <authorList>
            <person name="Silva-Junior O.B."/>
            <person name="Grattapaglia D."/>
            <person name="Novaes E."/>
            <person name="Collevatti R.G."/>
        </authorList>
    </citation>
    <scope>NUCLEOTIDE SEQUENCE [LARGE SCALE GENOMIC DNA]</scope>
    <source>
        <strain evidence="11">cv. UFG-1</strain>
    </source>
</reference>
<dbReference type="Pfam" id="PF13962">
    <property type="entry name" value="PGG"/>
    <property type="match status" value="2"/>
</dbReference>
<dbReference type="InterPro" id="IPR026961">
    <property type="entry name" value="PGG_dom"/>
</dbReference>
<keyword evidence="5 7" id="KW-0040">ANK repeat</keyword>
<keyword evidence="4 8" id="KW-1133">Transmembrane helix</keyword>
<keyword evidence="3" id="KW-0677">Repeat</keyword>
<keyword evidence="2 8" id="KW-0812">Transmembrane</keyword>
<dbReference type="GO" id="GO:0005886">
    <property type="term" value="C:plasma membrane"/>
    <property type="evidence" value="ECO:0007669"/>
    <property type="project" value="TreeGrafter"/>
</dbReference>
<dbReference type="PANTHER" id="PTHR24186">
    <property type="entry name" value="PROTEIN PHOSPHATASE 1 REGULATORY SUBUNIT"/>
    <property type="match status" value="1"/>
</dbReference>
<dbReference type="OrthoDB" id="7729168at2759"/>
<dbReference type="GO" id="GO:0000502">
    <property type="term" value="C:proteasome complex"/>
    <property type="evidence" value="ECO:0007669"/>
    <property type="project" value="UniProtKB-KW"/>
</dbReference>
<name>A0A2G9G632_9LAMI</name>
<evidence type="ECO:0000256" key="3">
    <source>
        <dbReference type="ARBA" id="ARBA00022737"/>
    </source>
</evidence>
<dbReference type="STRING" id="429701.A0A2G9G632"/>
<dbReference type="PROSITE" id="PS50088">
    <property type="entry name" value="ANK_REPEAT"/>
    <property type="match status" value="2"/>
</dbReference>
<protein>
    <submittedName>
        <fullName evidence="10">26S proteasome regulatory complex, subunit PSMD10</fullName>
    </submittedName>
</protein>
<sequence length="443" mass="49389">MAEKRLYDAAVEGDEKALDELLQEDPLLLNRVSYTSPNKTPLHVATTHRHLPFVEQILNQNPLLAEELDSQQSSALHLASAKGYVEIVTKLLSAAPDMCMSRDSQGRNPLHLAAIKGHVLVLEEVFREAPFAAREKVDGGLSLLHSCVKYSQFEALKVLVPLMNELLNWKDDDGDTILHMAVRDKQIEIIQYLVENTNVDVNSKNSKGRTPMSILDQTPPDTTTSKIRKIRKILTPKFHNSNINTQIKPVKWLTIKRDAIMVVAILMATVAFQGGMSPPGGVWQDDSHAHKAREAIMAHKDPGGVSPAPGIWQGDSHAHEAGEAIMAYKDPKAYKSFIRSNTIAFVSSLSTILLLISGLPFKRRLFMWILMVIMWLTVTSIAVTYAISIVVVTPKFDRKCLSHVIVIGIIAWCSVMGILFGGNCCNWHIRSSLYLPNYMIKRI</sequence>
<dbReference type="AlphaFoldDB" id="A0A2G9G632"/>
<evidence type="ECO:0000259" key="9">
    <source>
        <dbReference type="Pfam" id="PF13962"/>
    </source>
</evidence>
<dbReference type="PROSITE" id="PS50297">
    <property type="entry name" value="ANK_REP_REGION"/>
    <property type="match status" value="1"/>
</dbReference>
<dbReference type="Proteomes" id="UP000231279">
    <property type="component" value="Unassembled WGS sequence"/>
</dbReference>
<dbReference type="InterPro" id="IPR036770">
    <property type="entry name" value="Ankyrin_rpt-contain_sf"/>
</dbReference>
<organism evidence="10 11">
    <name type="scientific">Handroanthus impetiginosus</name>
    <dbReference type="NCBI Taxonomy" id="429701"/>
    <lineage>
        <taxon>Eukaryota</taxon>
        <taxon>Viridiplantae</taxon>
        <taxon>Streptophyta</taxon>
        <taxon>Embryophyta</taxon>
        <taxon>Tracheophyta</taxon>
        <taxon>Spermatophyta</taxon>
        <taxon>Magnoliopsida</taxon>
        <taxon>eudicotyledons</taxon>
        <taxon>Gunneridae</taxon>
        <taxon>Pentapetalae</taxon>
        <taxon>asterids</taxon>
        <taxon>lamiids</taxon>
        <taxon>Lamiales</taxon>
        <taxon>Bignoniaceae</taxon>
        <taxon>Crescentiina</taxon>
        <taxon>Tabebuia alliance</taxon>
        <taxon>Handroanthus</taxon>
    </lineage>
</organism>
<dbReference type="SMART" id="SM00248">
    <property type="entry name" value="ANK"/>
    <property type="match status" value="6"/>
</dbReference>
<evidence type="ECO:0000256" key="4">
    <source>
        <dbReference type="ARBA" id="ARBA00022989"/>
    </source>
</evidence>
<feature type="repeat" description="ANK" evidence="7">
    <location>
        <begin position="173"/>
        <end position="196"/>
    </location>
</feature>
<feature type="transmembrane region" description="Helical" evidence="8">
    <location>
        <begin position="365"/>
        <end position="392"/>
    </location>
</feature>
<dbReference type="InterPro" id="IPR002110">
    <property type="entry name" value="Ankyrin_rpt"/>
</dbReference>
<evidence type="ECO:0000313" key="11">
    <source>
        <dbReference type="Proteomes" id="UP000231279"/>
    </source>
</evidence>
<keyword evidence="11" id="KW-1185">Reference proteome</keyword>
<evidence type="ECO:0000256" key="6">
    <source>
        <dbReference type="ARBA" id="ARBA00023136"/>
    </source>
</evidence>
<evidence type="ECO:0000256" key="1">
    <source>
        <dbReference type="ARBA" id="ARBA00004141"/>
    </source>
</evidence>
<gene>
    <name evidence="10" type="ORF">CDL12_26839</name>
</gene>
<feature type="domain" description="PGG" evidence="9">
    <location>
        <begin position="305"/>
        <end position="392"/>
    </location>
</feature>
<dbReference type="PANTHER" id="PTHR24186:SF37">
    <property type="entry name" value="PGG DOMAIN-CONTAINING PROTEIN"/>
    <property type="match status" value="1"/>
</dbReference>
<dbReference type="Gene3D" id="1.25.40.20">
    <property type="entry name" value="Ankyrin repeat-containing domain"/>
    <property type="match status" value="1"/>
</dbReference>
<proteinExistence type="predicted"/>